<dbReference type="PANTHER" id="PTHR43058">
    <property type="entry name" value="SLR0655 PROTEIN"/>
    <property type="match status" value="1"/>
</dbReference>
<feature type="domain" description="DUF427" evidence="1">
    <location>
        <begin position="59"/>
        <end position="149"/>
    </location>
</feature>
<gene>
    <name evidence="2" type="ORF">DFR41_103380</name>
</gene>
<dbReference type="InterPro" id="IPR038694">
    <property type="entry name" value="DUF427_sf"/>
</dbReference>
<dbReference type="RefSeq" id="WP_114802779.1">
    <property type="nucleotide sequence ID" value="NZ_QQAV01000003.1"/>
</dbReference>
<protein>
    <submittedName>
        <fullName evidence="2">Uncharacterized protein (DUF427 family)</fullName>
    </submittedName>
</protein>
<name>A0A370FIR2_9BURK</name>
<dbReference type="STRING" id="433924.NS331_01530"/>
<accession>A0A370FIR2</accession>
<dbReference type="InterPro" id="IPR007361">
    <property type="entry name" value="DUF427"/>
</dbReference>
<comment type="caution">
    <text evidence="2">The sequence shown here is derived from an EMBL/GenBank/DDBJ whole genome shotgun (WGS) entry which is preliminary data.</text>
</comment>
<evidence type="ECO:0000313" key="3">
    <source>
        <dbReference type="Proteomes" id="UP000255265"/>
    </source>
</evidence>
<reference evidence="2 3" key="1">
    <citation type="submission" date="2018-07" db="EMBL/GenBank/DDBJ databases">
        <title>Genomic Encyclopedia of Type Strains, Phase IV (KMG-IV): sequencing the most valuable type-strain genomes for metagenomic binning, comparative biology and taxonomic classification.</title>
        <authorList>
            <person name="Goeker M."/>
        </authorList>
    </citation>
    <scope>NUCLEOTIDE SEQUENCE [LARGE SCALE GENOMIC DNA]</scope>
    <source>
        <strain evidence="2 3">DSM 21352</strain>
    </source>
</reference>
<dbReference type="OrthoDB" id="4565346at2"/>
<dbReference type="Pfam" id="PF04248">
    <property type="entry name" value="NTP_transf_9"/>
    <property type="match status" value="1"/>
</dbReference>
<sequence length="190" mass="21103">MNSQDAHSQESERLQRARAQWRYVGDARPSFAQTPGPGQESVWDYPRPPRIEADGREIVVSVGDVEIARTRQALRLLETASPPTFYLPRADVRADALAPAAGASYCEWKGQARYLTVIAGTGRFEAAAWFYPQPEPSYSALRDHIAFYPHQLGCWVDGIRVVPQPGRFYAGWITPEVVGPFKGEPGSAGW</sequence>
<dbReference type="EMBL" id="QQAV01000003">
    <property type="protein sequence ID" value="RDI26223.1"/>
    <property type="molecule type" value="Genomic_DNA"/>
</dbReference>
<dbReference type="AlphaFoldDB" id="A0A370FIR2"/>
<proteinExistence type="predicted"/>
<evidence type="ECO:0000313" key="2">
    <source>
        <dbReference type="EMBL" id="RDI26223.1"/>
    </source>
</evidence>
<dbReference type="Gene3D" id="2.170.150.40">
    <property type="entry name" value="Domain of unknown function (DUF427)"/>
    <property type="match status" value="1"/>
</dbReference>
<dbReference type="PANTHER" id="PTHR43058:SF1">
    <property type="entry name" value="DUF427 DOMAIN-CONTAINING PROTEIN"/>
    <property type="match status" value="1"/>
</dbReference>
<keyword evidence="3" id="KW-1185">Reference proteome</keyword>
<dbReference type="Proteomes" id="UP000255265">
    <property type="component" value="Unassembled WGS sequence"/>
</dbReference>
<evidence type="ECO:0000259" key="1">
    <source>
        <dbReference type="Pfam" id="PF04248"/>
    </source>
</evidence>
<organism evidence="2 3">
    <name type="scientific">Pseudacidovorax intermedius</name>
    <dbReference type="NCBI Taxonomy" id="433924"/>
    <lineage>
        <taxon>Bacteria</taxon>
        <taxon>Pseudomonadati</taxon>
        <taxon>Pseudomonadota</taxon>
        <taxon>Betaproteobacteria</taxon>
        <taxon>Burkholderiales</taxon>
        <taxon>Comamonadaceae</taxon>
        <taxon>Pseudacidovorax</taxon>
    </lineage>
</organism>